<dbReference type="GO" id="GO:0016757">
    <property type="term" value="F:glycosyltransferase activity"/>
    <property type="evidence" value="ECO:0007669"/>
    <property type="project" value="InterPro"/>
</dbReference>
<keyword evidence="1" id="KW-0812">Transmembrane</keyword>
<evidence type="ECO:0000256" key="1">
    <source>
        <dbReference type="SAM" id="Phobius"/>
    </source>
</evidence>
<dbReference type="GO" id="GO:0006506">
    <property type="term" value="P:GPI anchor biosynthetic process"/>
    <property type="evidence" value="ECO:0007669"/>
    <property type="project" value="InterPro"/>
</dbReference>
<dbReference type="GO" id="GO:0000139">
    <property type="term" value="C:Golgi membrane"/>
    <property type="evidence" value="ECO:0007669"/>
    <property type="project" value="InterPro"/>
</dbReference>
<proteinExistence type="predicted"/>
<dbReference type="GeneID" id="25296458"/>
<reference evidence="2 3" key="1">
    <citation type="submission" date="2015-01" db="EMBL/GenBank/DDBJ databases">
        <title>The Genome Sequence of Rhinocladiella mackenzie CBS 650.93.</title>
        <authorList>
            <consortium name="The Broad Institute Genomics Platform"/>
            <person name="Cuomo C."/>
            <person name="de Hoog S."/>
            <person name="Gorbushina A."/>
            <person name="Stielow B."/>
            <person name="Teixiera M."/>
            <person name="Abouelleil A."/>
            <person name="Chapman S.B."/>
            <person name="Priest M."/>
            <person name="Young S.K."/>
            <person name="Wortman J."/>
            <person name="Nusbaum C."/>
            <person name="Birren B."/>
        </authorList>
    </citation>
    <scope>NUCLEOTIDE SEQUENCE [LARGE SCALE GENOMIC DNA]</scope>
    <source>
        <strain evidence="2 3">CBS 650.93</strain>
    </source>
</reference>
<dbReference type="RefSeq" id="XP_013269582.1">
    <property type="nucleotide sequence ID" value="XM_013414128.1"/>
</dbReference>
<feature type="transmembrane region" description="Helical" evidence="1">
    <location>
        <begin position="244"/>
        <end position="263"/>
    </location>
</feature>
<dbReference type="PANTHER" id="PTHR31410:SF1">
    <property type="entry name" value="POST-GPI ATTACHMENT TO PROTEINS FACTOR 4"/>
    <property type="match status" value="1"/>
</dbReference>
<protein>
    <submittedName>
        <fullName evidence="2">Uncharacterized protein</fullName>
    </submittedName>
</protein>
<keyword evidence="1" id="KW-0472">Membrane</keyword>
<dbReference type="VEuPathDB" id="FungiDB:Z518_08387"/>
<dbReference type="OrthoDB" id="2016523at2759"/>
<evidence type="ECO:0000313" key="2">
    <source>
        <dbReference type="EMBL" id="KIX02446.1"/>
    </source>
</evidence>
<keyword evidence="3" id="KW-1185">Reference proteome</keyword>
<feature type="transmembrane region" description="Helical" evidence="1">
    <location>
        <begin position="275"/>
        <end position="299"/>
    </location>
</feature>
<name>A0A0D2IGQ0_9EURO</name>
<dbReference type="AlphaFoldDB" id="A0A0D2IGQ0"/>
<gene>
    <name evidence="2" type="ORF">Z518_08387</name>
</gene>
<organism evidence="2 3">
    <name type="scientific">Rhinocladiella mackenziei CBS 650.93</name>
    <dbReference type="NCBI Taxonomy" id="1442369"/>
    <lineage>
        <taxon>Eukaryota</taxon>
        <taxon>Fungi</taxon>
        <taxon>Dikarya</taxon>
        <taxon>Ascomycota</taxon>
        <taxon>Pezizomycotina</taxon>
        <taxon>Eurotiomycetes</taxon>
        <taxon>Chaetothyriomycetidae</taxon>
        <taxon>Chaetothyriales</taxon>
        <taxon>Herpotrichiellaceae</taxon>
        <taxon>Rhinocladiella</taxon>
    </lineage>
</organism>
<evidence type="ECO:0000313" key="3">
    <source>
        <dbReference type="Proteomes" id="UP000053617"/>
    </source>
</evidence>
<sequence length="402" mass="46277">MQCNFRPAWLFVSLFIIFYLLSLYYYHSTSYRDPTSYFFDPHRAYEWIYSAHRIEEADAYIATVKEDDRPVSSRVHPPVVCVGIATVARPGHQYVRSTVGSLLAGMSEEERSLIFLNILIGHTNPSIHPVFSESWLDILPDRILRYPTTGPEHDQIVAWEEGGWYRNKTIYDYTYLLKDCYDTGAEYVAMIEDDTLAVAGWFRRLVSALNSVLTKTHPQVSKRTWIYLRLFYADALLGWNSEEWSIYLFWSFAAWASLSAMMIATKRSFPKHLEFMTAGIMAAISCVCIPAAILLVFLAGRQTVFPVSSGIHEMNKYGCCTQGLVFPRSIIPPLLERADLQTDWLVDMMIERIADRAGYQRWAIVPPLLQHIGATSSKGYGFDDSARHLWNFRFEKYPIMTE</sequence>
<dbReference type="InterPro" id="IPR029675">
    <property type="entry name" value="PGAP4"/>
</dbReference>
<accession>A0A0D2IGQ0</accession>
<dbReference type="CDD" id="cd22189">
    <property type="entry name" value="PGAP4-like_fungal"/>
    <property type="match status" value="1"/>
</dbReference>
<dbReference type="HOGENOM" id="CLU_036324_0_0_1"/>
<keyword evidence="1" id="KW-1133">Transmembrane helix</keyword>
<feature type="transmembrane region" description="Helical" evidence="1">
    <location>
        <begin position="7"/>
        <end position="26"/>
    </location>
</feature>
<dbReference type="EMBL" id="KN847480">
    <property type="protein sequence ID" value="KIX02446.1"/>
    <property type="molecule type" value="Genomic_DNA"/>
</dbReference>
<dbReference type="Proteomes" id="UP000053617">
    <property type="component" value="Unassembled WGS sequence"/>
</dbReference>
<dbReference type="PANTHER" id="PTHR31410">
    <property type="entry name" value="TRANSMEMBRANE PROTEIN 246"/>
    <property type="match status" value="1"/>
</dbReference>